<dbReference type="Proteomes" id="UP000031443">
    <property type="component" value="Unassembled WGS sequence"/>
</dbReference>
<proteinExistence type="predicted"/>
<dbReference type="AlphaFoldDB" id="M7BIX2"/>
<feature type="signal peptide" evidence="2">
    <location>
        <begin position="1"/>
        <end position="18"/>
    </location>
</feature>
<organism evidence="3 4">
    <name type="scientific">Chelonia mydas</name>
    <name type="common">Green sea-turtle</name>
    <name type="synonym">Chelonia agassizi</name>
    <dbReference type="NCBI Taxonomy" id="8469"/>
    <lineage>
        <taxon>Eukaryota</taxon>
        <taxon>Metazoa</taxon>
        <taxon>Chordata</taxon>
        <taxon>Craniata</taxon>
        <taxon>Vertebrata</taxon>
        <taxon>Euteleostomi</taxon>
        <taxon>Archelosauria</taxon>
        <taxon>Testudinata</taxon>
        <taxon>Testudines</taxon>
        <taxon>Cryptodira</taxon>
        <taxon>Durocryptodira</taxon>
        <taxon>Americhelydia</taxon>
        <taxon>Chelonioidea</taxon>
        <taxon>Cheloniidae</taxon>
        <taxon>Chelonia</taxon>
    </lineage>
</organism>
<sequence>MRVPWTSWGRTLWGWAAALDPSGPASSLGLWTQSPELVGPGGCSGPGARSGDWEPWTPDSRHAGQAGRPDPDPAMLGSGAALIPPCRTAGNLVDPSTQAGL</sequence>
<gene>
    <name evidence="3" type="ORF">UY3_05675</name>
</gene>
<evidence type="ECO:0000313" key="4">
    <source>
        <dbReference type="Proteomes" id="UP000031443"/>
    </source>
</evidence>
<evidence type="ECO:0000313" key="3">
    <source>
        <dbReference type="EMBL" id="EMP37144.1"/>
    </source>
</evidence>
<evidence type="ECO:0000256" key="2">
    <source>
        <dbReference type="SAM" id="SignalP"/>
    </source>
</evidence>
<keyword evidence="4" id="KW-1185">Reference proteome</keyword>
<feature type="region of interest" description="Disordered" evidence="1">
    <location>
        <begin position="30"/>
        <end position="101"/>
    </location>
</feature>
<evidence type="ECO:0000256" key="1">
    <source>
        <dbReference type="SAM" id="MobiDB-lite"/>
    </source>
</evidence>
<accession>M7BIX2</accession>
<protein>
    <recommendedName>
        <fullName evidence="5">Secreted protein</fullName>
    </recommendedName>
</protein>
<evidence type="ECO:0008006" key="5">
    <source>
        <dbReference type="Google" id="ProtNLM"/>
    </source>
</evidence>
<feature type="chain" id="PRO_5004080145" description="Secreted protein" evidence="2">
    <location>
        <begin position="19"/>
        <end position="101"/>
    </location>
</feature>
<name>M7BIX2_CHEMY</name>
<dbReference type="EMBL" id="KB523138">
    <property type="protein sequence ID" value="EMP37144.1"/>
    <property type="molecule type" value="Genomic_DNA"/>
</dbReference>
<reference evidence="4" key="1">
    <citation type="journal article" date="2013" name="Nat. Genet.">
        <title>The draft genomes of soft-shell turtle and green sea turtle yield insights into the development and evolution of the turtle-specific body plan.</title>
        <authorList>
            <person name="Wang Z."/>
            <person name="Pascual-Anaya J."/>
            <person name="Zadissa A."/>
            <person name="Li W."/>
            <person name="Niimura Y."/>
            <person name="Huang Z."/>
            <person name="Li C."/>
            <person name="White S."/>
            <person name="Xiong Z."/>
            <person name="Fang D."/>
            <person name="Wang B."/>
            <person name="Ming Y."/>
            <person name="Chen Y."/>
            <person name="Zheng Y."/>
            <person name="Kuraku S."/>
            <person name="Pignatelli M."/>
            <person name="Herrero J."/>
            <person name="Beal K."/>
            <person name="Nozawa M."/>
            <person name="Li Q."/>
            <person name="Wang J."/>
            <person name="Zhang H."/>
            <person name="Yu L."/>
            <person name="Shigenobu S."/>
            <person name="Wang J."/>
            <person name="Liu J."/>
            <person name="Flicek P."/>
            <person name="Searle S."/>
            <person name="Wang J."/>
            <person name="Kuratani S."/>
            <person name="Yin Y."/>
            <person name="Aken B."/>
            <person name="Zhang G."/>
            <person name="Irie N."/>
        </authorList>
    </citation>
    <scope>NUCLEOTIDE SEQUENCE [LARGE SCALE GENOMIC DNA]</scope>
</reference>
<keyword evidence="2" id="KW-0732">Signal</keyword>